<dbReference type="InterPro" id="IPR036412">
    <property type="entry name" value="HAD-like_sf"/>
</dbReference>
<evidence type="ECO:0000256" key="7">
    <source>
        <dbReference type="ARBA" id="ARBA00022842"/>
    </source>
</evidence>
<dbReference type="InterPro" id="IPR027256">
    <property type="entry name" value="P-typ_ATPase_IB"/>
</dbReference>
<evidence type="ECO:0000256" key="9">
    <source>
        <dbReference type="ARBA" id="ARBA00022989"/>
    </source>
</evidence>
<dbReference type="GO" id="GO:0046872">
    <property type="term" value="F:metal ion binding"/>
    <property type="evidence" value="ECO:0007669"/>
    <property type="project" value="UniProtKB-KW"/>
</dbReference>
<keyword evidence="12" id="KW-0175">Coiled coil</keyword>
<evidence type="ECO:0000259" key="14">
    <source>
        <dbReference type="Pfam" id="PF00122"/>
    </source>
</evidence>
<evidence type="ECO:0000256" key="4">
    <source>
        <dbReference type="ARBA" id="ARBA00022723"/>
    </source>
</evidence>
<dbReference type="InParanoid" id="A0A212QYU1"/>
<dbReference type="Pfam" id="PF00122">
    <property type="entry name" value="E1-E2_ATPase"/>
    <property type="match status" value="1"/>
</dbReference>
<dbReference type="Gene3D" id="3.40.1110.10">
    <property type="entry name" value="Calcium-transporting ATPase, cytoplasmic domain N"/>
    <property type="match status" value="1"/>
</dbReference>
<feature type="transmembrane region" description="Helical" evidence="11">
    <location>
        <begin position="43"/>
        <end position="62"/>
    </location>
</feature>
<dbReference type="InterPro" id="IPR023299">
    <property type="entry name" value="ATPase_P-typ_cyto_dom_N"/>
</dbReference>
<feature type="transmembrane region" description="Helical" evidence="11">
    <location>
        <begin position="242"/>
        <end position="260"/>
    </location>
</feature>
<dbReference type="PRINTS" id="PR00120">
    <property type="entry name" value="HATPASE"/>
</dbReference>
<dbReference type="NCBIfam" id="TIGR01512">
    <property type="entry name" value="ATPase-IB2_Cd"/>
    <property type="match status" value="1"/>
</dbReference>
<dbReference type="GO" id="GO:0019829">
    <property type="term" value="F:ATPase-coupled monoatomic cation transmembrane transporter activity"/>
    <property type="evidence" value="ECO:0007669"/>
    <property type="project" value="InterPro"/>
</dbReference>
<keyword evidence="4 11" id="KW-0479">Metal-binding</keyword>
<dbReference type="InterPro" id="IPR051949">
    <property type="entry name" value="Cation_Transport_ATPase"/>
</dbReference>
<evidence type="ECO:0000256" key="1">
    <source>
        <dbReference type="ARBA" id="ARBA00004651"/>
    </source>
</evidence>
<dbReference type="NCBIfam" id="TIGR01494">
    <property type="entry name" value="ATPase_P-type"/>
    <property type="match status" value="1"/>
</dbReference>
<dbReference type="Pfam" id="PF00702">
    <property type="entry name" value="Hydrolase"/>
    <property type="match status" value="1"/>
</dbReference>
<keyword evidence="10 11" id="KW-0472">Membrane</keyword>
<feature type="region of interest" description="Disordered" evidence="13">
    <location>
        <begin position="632"/>
        <end position="666"/>
    </location>
</feature>
<reference evidence="16" key="1">
    <citation type="submission" date="2017-06" db="EMBL/GenBank/DDBJ databases">
        <authorList>
            <person name="Varghese N."/>
            <person name="Submissions S."/>
        </authorList>
    </citation>
    <scope>NUCLEOTIDE SEQUENCE [LARGE SCALE GENOMIC DNA]</scope>
    <source>
        <strain evidence="16">JAD2</strain>
    </source>
</reference>
<dbReference type="SUPFAM" id="SSF56784">
    <property type="entry name" value="HAD-like"/>
    <property type="match status" value="1"/>
</dbReference>
<dbReference type="PROSITE" id="PS00154">
    <property type="entry name" value="ATPASE_E1_E2"/>
    <property type="match status" value="1"/>
</dbReference>
<dbReference type="NCBIfam" id="TIGR01511">
    <property type="entry name" value="ATPase-IB1_Cu"/>
    <property type="match status" value="1"/>
</dbReference>
<dbReference type="PRINTS" id="PR00119">
    <property type="entry name" value="CATATPASE"/>
</dbReference>
<evidence type="ECO:0000313" key="15">
    <source>
        <dbReference type="EMBL" id="SNB64914.1"/>
    </source>
</evidence>
<dbReference type="PANTHER" id="PTHR43079:SF1">
    <property type="entry name" value="CADMIUM_ZINC-TRANSPORTING ATPASE HMA1, CHLOROPLASTIC-RELATED"/>
    <property type="match status" value="1"/>
</dbReference>
<dbReference type="InterPro" id="IPR023214">
    <property type="entry name" value="HAD_sf"/>
</dbReference>
<dbReference type="GO" id="GO:0016887">
    <property type="term" value="F:ATP hydrolysis activity"/>
    <property type="evidence" value="ECO:0007669"/>
    <property type="project" value="InterPro"/>
</dbReference>
<dbReference type="Gene3D" id="2.70.150.10">
    <property type="entry name" value="Calcium-transporting ATPase, cytoplasmic transduction domain A"/>
    <property type="match status" value="1"/>
</dbReference>
<dbReference type="FunCoup" id="A0A212QYU1">
    <property type="interactions" value="40"/>
</dbReference>
<dbReference type="SUPFAM" id="SSF81653">
    <property type="entry name" value="Calcium ATPase, transduction domain A"/>
    <property type="match status" value="1"/>
</dbReference>
<feature type="coiled-coil region" evidence="12">
    <location>
        <begin position="214"/>
        <end position="241"/>
    </location>
</feature>
<dbReference type="InterPro" id="IPR001757">
    <property type="entry name" value="P_typ_ATPase"/>
</dbReference>
<dbReference type="Proteomes" id="UP000197025">
    <property type="component" value="Unassembled WGS sequence"/>
</dbReference>
<dbReference type="SUPFAM" id="SSF81665">
    <property type="entry name" value="Calcium ATPase, transmembrane domain M"/>
    <property type="match status" value="1"/>
</dbReference>
<evidence type="ECO:0000256" key="3">
    <source>
        <dbReference type="ARBA" id="ARBA00022692"/>
    </source>
</evidence>
<keyword evidence="7" id="KW-0460">Magnesium</keyword>
<keyword evidence="3 11" id="KW-0812">Transmembrane</keyword>
<dbReference type="InterPro" id="IPR018303">
    <property type="entry name" value="ATPase_P-typ_P_site"/>
</dbReference>
<feature type="transmembrane region" description="Helical" evidence="11">
    <location>
        <begin position="272"/>
        <end position="299"/>
    </location>
</feature>
<dbReference type="InterPro" id="IPR044492">
    <property type="entry name" value="P_typ_ATPase_HD_dom"/>
</dbReference>
<accession>A0A212QYU1</accession>
<keyword evidence="8" id="KW-1278">Translocase</keyword>
<keyword evidence="5 11" id="KW-0547">Nucleotide-binding</keyword>
<dbReference type="InterPro" id="IPR059000">
    <property type="entry name" value="ATPase_P-type_domA"/>
</dbReference>
<evidence type="ECO:0000256" key="5">
    <source>
        <dbReference type="ARBA" id="ARBA00022741"/>
    </source>
</evidence>
<gene>
    <name evidence="15" type="ORF">SAMN02746019_00008920</name>
</gene>
<feature type="transmembrane region" description="Helical" evidence="11">
    <location>
        <begin position="15"/>
        <end position="37"/>
    </location>
</feature>
<keyword evidence="6 11" id="KW-0067">ATP-binding</keyword>
<dbReference type="InterPro" id="IPR023298">
    <property type="entry name" value="ATPase_P-typ_TM_dom_sf"/>
</dbReference>
<evidence type="ECO:0000256" key="10">
    <source>
        <dbReference type="ARBA" id="ARBA00023136"/>
    </source>
</evidence>
<keyword evidence="11" id="KW-1003">Cell membrane</keyword>
<evidence type="ECO:0000256" key="11">
    <source>
        <dbReference type="RuleBase" id="RU362081"/>
    </source>
</evidence>
<evidence type="ECO:0000256" key="2">
    <source>
        <dbReference type="ARBA" id="ARBA00006024"/>
    </source>
</evidence>
<dbReference type="EMBL" id="FYEK01000027">
    <property type="protein sequence ID" value="SNB64914.1"/>
    <property type="molecule type" value="Genomic_DNA"/>
</dbReference>
<dbReference type="SFLD" id="SFLDF00027">
    <property type="entry name" value="p-type_atpase"/>
    <property type="match status" value="1"/>
</dbReference>
<dbReference type="SFLD" id="SFLDS00003">
    <property type="entry name" value="Haloacid_Dehalogenase"/>
    <property type="match status" value="1"/>
</dbReference>
<evidence type="ECO:0000313" key="16">
    <source>
        <dbReference type="Proteomes" id="UP000197025"/>
    </source>
</evidence>
<comment type="similarity">
    <text evidence="2 11">Belongs to the cation transport ATPase (P-type) (TC 3.A.3) family. Type IB subfamily.</text>
</comment>
<dbReference type="GO" id="GO:0005886">
    <property type="term" value="C:plasma membrane"/>
    <property type="evidence" value="ECO:0007669"/>
    <property type="project" value="UniProtKB-SubCell"/>
</dbReference>
<dbReference type="OrthoDB" id="135399at2"/>
<feature type="domain" description="P-type ATPase A" evidence="14">
    <location>
        <begin position="122"/>
        <end position="222"/>
    </location>
</feature>
<dbReference type="GO" id="GO:0005524">
    <property type="term" value="F:ATP binding"/>
    <property type="evidence" value="ECO:0007669"/>
    <property type="project" value="UniProtKB-UniRule"/>
</dbReference>
<feature type="transmembrane region" description="Helical" evidence="11">
    <location>
        <begin position="581"/>
        <end position="600"/>
    </location>
</feature>
<protein>
    <submittedName>
        <fullName evidence="15">Cd2+/Zn2+-exporting ATPase</fullName>
    </submittedName>
</protein>
<keyword evidence="16" id="KW-1185">Reference proteome</keyword>
<dbReference type="PANTHER" id="PTHR43079">
    <property type="entry name" value="PROBABLE CADMIUM/ZINC-TRANSPORTING ATPASE HMA1"/>
    <property type="match status" value="1"/>
</dbReference>
<name>A0A212QYU1_9CHLR</name>
<evidence type="ECO:0000256" key="6">
    <source>
        <dbReference type="ARBA" id="ARBA00022840"/>
    </source>
</evidence>
<dbReference type="InterPro" id="IPR008250">
    <property type="entry name" value="ATPase_P-typ_transduc_dom_A_sf"/>
</dbReference>
<sequence>MVQRIRRWVLEERRLEFPLVGVTLAALLGGLLSRFLAPSLAGVFWAIAYFAGGFYGVIDGAVALRNRRLDVNLLMLLSALGAAFIDHAEEGATLLFLFSLSNALQTMALERTRQAIRELLDLRPAMARRLREGREEQIPVEEIRVGDRLLVRPGERIPADGQVVAGFSAIDESMLTGESIPVPKGPGDPVFEGTLNGYGALEIEVTCPASDTMLTRIIRLVEEAQAQRARTQQAIDRFEQRYAWAVLGGAALTLLLSGLFGEPFDRSFYRAMTLLVVASPCALVISTPAAFLSAIAAGARRGLLFKGGMALEALARVRVVAMDKTGTLTENRVAVQAIHALDGTGPDQVLGLAAAVEARSEHPIARAILEEARARGLSLPEIREVEARPGLGVIGRRNGDRIWVGSPRLFQQEGIALPPEVHAHLKAAEQAGRTALLVYDGRWRGVIEVADRVRPEAVEAVRALRRLGVEVAMLTGDHPAVARAVAGTVGIARFEAGLLPEEKLERIRALAREIGPVAMVGDGVNDAPALAAASVGIAMGRMGSDVAIESADVVLLQDDLRRVAEAIALARAAMRTVWQNLAFASGVIALLVLLTFGVGLPLPLAVVGHEGSTLVVVLNGLRLLRWKGMPATDSASPAEGSFPQVPSGGSAIRLPGQPADRSHPGR</sequence>
<keyword evidence="9 11" id="KW-1133">Transmembrane helix</keyword>
<evidence type="ECO:0000256" key="13">
    <source>
        <dbReference type="SAM" id="MobiDB-lite"/>
    </source>
</evidence>
<proteinExistence type="inferred from homology"/>
<dbReference type="FunFam" id="2.70.150.10:FF:000002">
    <property type="entry name" value="Copper-transporting ATPase 1, putative"/>
    <property type="match status" value="1"/>
</dbReference>
<dbReference type="AlphaFoldDB" id="A0A212QYU1"/>
<dbReference type="Gene3D" id="3.40.50.1000">
    <property type="entry name" value="HAD superfamily/HAD-like"/>
    <property type="match status" value="1"/>
</dbReference>
<comment type="subcellular location">
    <subcellularLocation>
        <location evidence="1">Cell membrane</location>
        <topology evidence="1">Multi-pass membrane protein</topology>
    </subcellularLocation>
</comment>
<organism evidence="15 16">
    <name type="scientific">Thermoflexus hugenholtzii JAD2</name>
    <dbReference type="NCBI Taxonomy" id="877466"/>
    <lineage>
        <taxon>Bacteria</taxon>
        <taxon>Bacillati</taxon>
        <taxon>Chloroflexota</taxon>
        <taxon>Thermoflexia</taxon>
        <taxon>Thermoflexales</taxon>
        <taxon>Thermoflexaceae</taxon>
        <taxon>Thermoflexus</taxon>
    </lineage>
</organism>
<evidence type="ECO:0000256" key="12">
    <source>
        <dbReference type="SAM" id="Coils"/>
    </source>
</evidence>
<dbReference type="SFLD" id="SFLDG00002">
    <property type="entry name" value="C1.7:_P-type_atpase_like"/>
    <property type="match status" value="1"/>
</dbReference>
<dbReference type="NCBIfam" id="TIGR01525">
    <property type="entry name" value="ATPase-IB_hvy"/>
    <property type="match status" value="1"/>
</dbReference>
<evidence type="ECO:0000256" key="8">
    <source>
        <dbReference type="ARBA" id="ARBA00022967"/>
    </source>
</evidence>
<dbReference type="RefSeq" id="WP_088571140.1">
    <property type="nucleotide sequence ID" value="NZ_FYEK01000027.1"/>
</dbReference>